<accession>N1U1L5</accession>
<protein>
    <submittedName>
        <fullName evidence="1">Uncharacterized protein</fullName>
    </submittedName>
</protein>
<name>N1U1L5_9LEPT</name>
<organism evidence="1 2">
    <name type="scientific">Leptospira weilii str. Ecochallenge</name>
    <dbReference type="NCBI Taxonomy" id="1049986"/>
    <lineage>
        <taxon>Bacteria</taxon>
        <taxon>Pseudomonadati</taxon>
        <taxon>Spirochaetota</taxon>
        <taxon>Spirochaetia</taxon>
        <taxon>Leptospirales</taxon>
        <taxon>Leptospiraceae</taxon>
        <taxon>Leptospira</taxon>
    </lineage>
</organism>
<dbReference type="Proteomes" id="UP000012249">
    <property type="component" value="Unassembled WGS sequence"/>
</dbReference>
<comment type="caution">
    <text evidence="1">The sequence shown here is derived from an EMBL/GenBank/DDBJ whole genome shotgun (WGS) entry which is preliminary data.</text>
</comment>
<evidence type="ECO:0000313" key="2">
    <source>
        <dbReference type="Proteomes" id="UP000012249"/>
    </source>
</evidence>
<dbReference type="AlphaFoldDB" id="N1U1L5"/>
<dbReference type="EMBL" id="AHMI02000166">
    <property type="protein sequence ID" value="EMY14393.1"/>
    <property type="molecule type" value="Genomic_DNA"/>
</dbReference>
<gene>
    <name evidence="1" type="ORF">LEP1GSC043_2890</name>
</gene>
<sequence>MFVEFEQVLGFFLVLGWLFIKLDLENNRKVSFQKRLMQTDFDRILKKFAESKRTKIFFS</sequence>
<evidence type="ECO:0000313" key="1">
    <source>
        <dbReference type="EMBL" id="EMY14393.1"/>
    </source>
</evidence>
<reference evidence="1 2" key="1">
    <citation type="submission" date="2013-02" db="EMBL/GenBank/DDBJ databases">
        <authorList>
            <person name="Harkins D.M."/>
            <person name="Durkin A.S."/>
            <person name="Brinkac L.M."/>
            <person name="Haft D.H."/>
            <person name="Selengut J.D."/>
            <person name="Sanka R."/>
            <person name="DePew J."/>
            <person name="Purushe J."/>
            <person name="Haake D.A."/>
            <person name="Matsunaga J."/>
            <person name="Vinetz J.M."/>
            <person name="Sutton G.G."/>
            <person name="Nierman W.C."/>
            <person name="Fouts D.E."/>
        </authorList>
    </citation>
    <scope>NUCLEOTIDE SEQUENCE [LARGE SCALE GENOMIC DNA]</scope>
    <source>
        <strain evidence="1 2">Ecochallenge</strain>
    </source>
</reference>
<proteinExistence type="predicted"/>